<evidence type="ECO:0000256" key="1">
    <source>
        <dbReference type="SAM" id="MobiDB-lite"/>
    </source>
</evidence>
<dbReference type="AlphaFoldDB" id="A0A6A6IFP7"/>
<name>A0A6A6IFP7_9PLEO</name>
<evidence type="ECO:0000313" key="3">
    <source>
        <dbReference type="Proteomes" id="UP000800094"/>
    </source>
</evidence>
<proteinExistence type="predicted"/>
<dbReference type="Proteomes" id="UP000800094">
    <property type="component" value="Unassembled WGS sequence"/>
</dbReference>
<dbReference type="EMBL" id="ML987195">
    <property type="protein sequence ID" value="KAF2248908.1"/>
    <property type="molecule type" value="Genomic_DNA"/>
</dbReference>
<dbReference type="RefSeq" id="XP_033683912.1">
    <property type="nucleotide sequence ID" value="XM_033826818.1"/>
</dbReference>
<evidence type="ECO:0000313" key="2">
    <source>
        <dbReference type="EMBL" id="KAF2248908.1"/>
    </source>
</evidence>
<dbReference type="OrthoDB" id="10673597at2759"/>
<protein>
    <submittedName>
        <fullName evidence="2">Uncharacterized protein</fullName>
    </submittedName>
</protein>
<reference evidence="2" key="1">
    <citation type="journal article" date="2020" name="Stud. Mycol.">
        <title>101 Dothideomycetes genomes: a test case for predicting lifestyles and emergence of pathogens.</title>
        <authorList>
            <person name="Haridas S."/>
            <person name="Albert R."/>
            <person name="Binder M."/>
            <person name="Bloem J."/>
            <person name="Labutti K."/>
            <person name="Salamov A."/>
            <person name="Andreopoulos B."/>
            <person name="Baker S."/>
            <person name="Barry K."/>
            <person name="Bills G."/>
            <person name="Bluhm B."/>
            <person name="Cannon C."/>
            <person name="Castanera R."/>
            <person name="Culley D."/>
            <person name="Daum C."/>
            <person name="Ezra D."/>
            <person name="Gonzalez J."/>
            <person name="Henrissat B."/>
            <person name="Kuo A."/>
            <person name="Liang C."/>
            <person name="Lipzen A."/>
            <person name="Lutzoni F."/>
            <person name="Magnuson J."/>
            <person name="Mondo S."/>
            <person name="Nolan M."/>
            <person name="Ohm R."/>
            <person name="Pangilinan J."/>
            <person name="Park H.-J."/>
            <person name="Ramirez L."/>
            <person name="Alfaro M."/>
            <person name="Sun H."/>
            <person name="Tritt A."/>
            <person name="Yoshinaga Y."/>
            <person name="Zwiers L.-H."/>
            <person name="Turgeon B."/>
            <person name="Goodwin S."/>
            <person name="Spatafora J."/>
            <person name="Crous P."/>
            <person name="Grigoriev I."/>
        </authorList>
    </citation>
    <scope>NUCLEOTIDE SEQUENCE</scope>
    <source>
        <strain evidence="2">CBS 122368</strain>
    </source>
</reference>
<gene>
    <name evidence="2" type="ORF">BU26DRAFT_505033</name>
</gene>
<sequence length="199" mass="22562">MADKNIEADTVLTLDRVREFVQSQLGDSWKKLPPAEASSFIDVDQSTFPTEEFHEKALLVGRIYHDGLYEKVFAYVTRSGHVLYYCGAHKLSRSDNAAIMFTHPFPKLAGGEERPTLKKRSSLVVYHMMCEGYVSEFKKVSGITLVNLVVACRWMVQEVPDHKVSWTKAEVAIDKKRKRAPSPENGKQRILHPEGLRGV</sequence>
<organism evidence="2 3">
    <name type="scientific">Trematosphaeria pertusa</name>
    <dbReference type="NCBI Taxonomy" id="390896"/>
    <lineage>
        <taxon>Eukaryota</taxon>
        <taxon>Fungi</taxon>
        <taxon>Dikarya</taxon>
        <taxon>Ascomycota</taxon>
        <taxon>Pezizomycotina</taxon>
        <taxon>Dothideomycetes</taxon>
        <taxon>Pleosporomycetidae</taxon>
        <taxon>Pleosporales</taxon>
        <taxon>Massarineae</taxon>
        <taxon>Trematosphaeriaceae</taxon>
        <taxon>Trematosphaeria</taxon>
    </lineage>
</organism>
<dbReference type="GeneID" id="54580148"/>
<keyword evidence="3" id="KW-1185">Reference proteome</keyword>
<feature type="region of interest" description="Disordered" evidence="1">
    <location>
        <begin position="175"/>
        <end position="199"/>
    </location>
</feature>
<accession>A0A6A6IFP7</accession>